<dbReference type="AlphaFoldDB" id="A0A1W0A1N3"/>
<dbReference type="EMBL" id="JNBS01000670">
    <property type="protein sequence ID" value="OQS04175.1"/>
    <property type="molecule type" value="Genomic_DNA"/>
</dbReference>
<reference evidence="3 4" key="1">
    <citation type="journal article" date="2014" name="Genome Biol. Evol.">
        <title>The secreted proteins of Achlya hypogyna and Thraustotheca clavata identify the ancestral oomycete secretome and reveal gene acquisitions by horizontal gene transfer.</title>
        <authorList>
            <person name="Misner I."/>
            <person name="Blouin N."/>
            <person name="Leonard G."/>
            <person name="Richards T.A."/>
            <person name="Lane C.E."/>
        </authorList>
    </citation>
    <scope>NUCLEOTIDE SEQUENCE [LARGE SCALE GENOMIC DNA]</scope>
    <source>
        <strain evidence="3 4">ATCC 34112</strain>
    </source>
</reference>
<feature type="region of interest" description="Disordered" evidence="2">
    <location>
        <begin position="379"/>
        <end position="436"/>
    </location>
</feature>
<evidence type="ECO:0000256" key="1">
    <source>
        <dbReference type="SAM" id="Coils"/>
    </source>
</evidence>
<feature type="coiled-coil region" evidence="1">
    <location>
        <begin position="166"/>
        <end position="200"/>
    </location>
</feature>
<dbReference type="OrthoDB" id="548159at2759"/>
<evidence type="ECO:0000313" key="4">
    <source>
        <dbReference type="Proteomes" id="UP000243217"/>
    </source>
</evidence>
<feature type="coiled-coil region" evidence="1">
    <location>
        <begin position="99"/>
        <end position="133"/>
    </location>
</feature>
<feature type="coiled-coil region" evidence="1">
    <location>
        <begin position="485"/>
        <end position="512"/>
    </location>
</feature>
<evidence type="ECO:0000256" key="2">
    <source>
        <dbReference type="SAM" id="MobiDB-lite"/>
    </source>
</evidence>
<keyword evidence="1" id="KW-0175">Coiled coil</keyword>
<evidence type="ECO:0000313" key="3">
    <source>
        <dbReference type="EMBL" id="OQS04175.1"/>
    </source>
</evidence>
<keyword evidence="4" id="KW-1185">Reference proteome</keyword>
<name>A0A1W0A1N3_9STRA</name>
<proteinExistence type="predicted"/>
<comment type="caution">
    <text evidence="3">The sequence shown here is derived from an EMBL/GenBank/DDBJ whole genome shotgun (WGS) entry which is preliminary data.</text>
</comment>
<dbReference type="Proteomes" id="UP000243217">
    <property type="component" value="Unassembled WGS sequence"/>
</dbReference>
<feature type="compositionally biased region" description="Polar residues" evidence="2">
    <location>
        <begin position="396"/>
        <end position="405"/>
    </location>
</feature>
<gene>
    <name evidence="3" type="ORF">THRCLA_03578</name>
</gene>
<sequence>MAFSEWEVPWSENDNDDLLSWRSLCMSEYQPTRQIQHTPPTSQFMWKQISPESELISSSEWVFPIVEKIRHRSSKLVENAALKQCFLQPLKQESSTHQGDQLQSSLLNAKKELEEWKQKALEFESRIEEMVQQLNESSVISRQNIQEMEDLKASLAEKLVENGSDQQQLKIELANEKRRASQLESQIQTLHQTVVDMERKSQMDAEALTAKTNEINANRTKLESVQFALDECKEQLRQSNIELDRVRKDYTKVVYELTQLQRNQTTTQSENRATTNHLALLEQERDDLIVQLRHASAVQSRLQLEMASKEAMYQQQIEKLQAQQARVDKEYRPPQHIEKLVSSSQESPTYKPTMSETPLFPNAIHFHNDQVKSYTPSKYEAVDEPRPNSIEKPIPTYSTSPTRNRAAQRRNGPMSLAELGYGEKRNLPISSKSDLNSSSNIRNLLHHHAPIDESELSKQRQTIDTELSAPYATEKQSRQNDVRYKRELERQLLHLNLEKDQLHAEYAKLEQSGFKTIETRRRKSFIESTLTNLEKSINHLRMSLR</sequence>
<protein>
    <submittedName>
        <fullName evidence="3">Uncharacterized protein</fullName>
    </submittedName>
</protein>
<organism evidence="3 4">
    <name type="scientific">Thraustotheca clavata</name>
    <dbReference type="NCBI Taxonomy" id="74557"/>
    <lineage>
        <taxon>Eukaryota</taxon>
        <taxon>Sar</taxon>
        <taxon>Stramenopiles</taxon>
        <taxon>Oomycota</taxon>
        <taxon>Saprolegniomycetes</taxon>
        <taxon>Saprolegniales</taxon>
        <taxon>Achlyaceae</taxon>
        <taxon>Thraustotheca</taxon>
    </lineage>
</organism>
<accession>A0A1W0A1N3</accession>